<feature type="chain" id="PRO_5045532891" evidence="2">
    <location>
        <begin position="21"/>
        <end position="314"/>
    </location>
</feature>
<feature type="signal peptide" evidence="2">
    <location>
        <begin position="1"/>
        <end position="20"/>
    </location>
</feature>
<dbReference type="SUPFAM" id="SSF53474">
    <property type="entry name" value="alpha/beta-Hydrolases"/>
    <property type="match status" value="1"/>
</dbReference>
<evidence type="ECO:0000256" key="2">
    <source>
        <dbReference type="SAM" id="SignalP"/>
    </source>
</evidence>
<protein>
    <submittedName>
        <fullName evidence="3">Alpha/beta hydrolase</fullName>
    </submittedName>
</protein>
<evidence type="ECO:0000313" key="4">
    <source>
        <dbReference type="Proteomes" id="UP001565200"/>
    </source>
</evidence>
<proteinExistence type="predicted"/>
<dbReference type="RefSeq" id="WP_121699362.1">
    <property type="nucleotide sequence ID" value="NZ_JBCLPP010000009.1"/>
</dbReference>
<keyword evidence="2" id="KW-0732">Signal</keyword>
<dbReference type="PANTHER" id="PTHR48081">
    <property type="entry name" value="AB HYDROLASE SUPERFAMILY PROTEIN C4A8.06C"/>
    <property type="match status" value="1"/>
</dbReference>
<comment type="caution">
    <text evidence="3">The sequence shown here is derived from an EMBL/GenBank/DDBJ whole genome shotgun (WGS) entry which is preliminary data.</text>
</comment>
<reference evidence="3 4" key="1">
    <citation type="submission" date="2024-03" db="EMBL/GenBank/DDBJ databases">
        <title>Mouse gut bacterial collection (mGBC) of GemPharmatech.</title>
        <authorList>
            <person name="He Y."/>
            <person name="Dong L."/>
            <person name="Wu D."/>
            <person name="Gao X."/>
            <person name="Lin Z."/>
        </authorList>
    </citation>
    <scope>NUCLEOTIDE SEQUENCE [LARGE SCALE GENOMIC DNA]</scope>
    <source>
        <strain evidence="3 4">54-13</strain>
    </source>
</reference>
<keyword evidence="1 3" id="KW-0378">Hydrolase</keyword>
<dbReference type="InterPro" id="IPR029058">
    <property type="entry name" value="AB_hydrolase_fold"/>
</dbReference>
<evidence type="ECO:0000256" key="1">
    <source>
        <dbReference type="ARBA" id="ARBA00022801"/>
    </source>
</evidence>
<dbReference type="EMBL" id="JBCLPP010000009">
    <property type="protein sequence ID" value="MEY8244879.1"/>
    <property type="molecule type" value="Genomic_DNA"/>
</dbReference>
<organism evidence="3 4">
    <name type="scientific">Heminiphilus faecis</name>
    <dbReference type="NCBI Taxonomy" id="2601703"/>
    <lineage>
        <taxon>Bacteria</taxon>
        <taxon>Pseudomonadati</taxon>
        <taxon>Bacteroidota</taxon>
        <taxon>Bacteroidia</taxon>
        <taxon>Bacteroidales</taxon>
        <taxon>Muribaculaceae</taxon>
        <taxon>Heminiphilus</taxon>
    </lineage>
</organism>
<name>A0ABV4CU27_9BACT</name>
<dbReference type="Proteomes" id="UP001565200">
    <property type="component" value="Unassembled WGS sequence"/>
</dbReference>
<accession>A0ABV4CU27</accession>
<sequence length="314" mass="33722">MSLKYILCFFLLAFPYGSAAFELPKETYVFDVTAGGDTLRLDRYPAVRGCDDKGQIVVFAFGGGFRGGSRDSASFMPFFRFLVENGVTVVSTDYRTALKDADPVRLATLPGFKDALYEAISVAVTDFYKATAFVIEHSPMWGVDSAKIIACGSSAGAITVLQAEYGICNDMVPSGILPADFNYAGVISMAGAVCAEGVPEWTAMTAPIMLFHGDADSVVPFEKAVIDGFGLWGSSTVSRALGGMGLSHVFHVVRGGGHEVSGTPMTRYRGEILNFIRLTDSPGVCRTATIEETIPGTGDYKTDFTIEDYLRSNM</sequence>
<dbReference type="PANTHER" id="PTHR48081:SF8">
    <property type="entry name" value="ALPHA_BETA HYDROLASE FOLD-3 DOMAIN-CONTAINING PROTEIN-RELATED"/>
    <property type="match status" value="1"/>
</dbReference>
<evidence type="ECO:0000313" key="3">
    <source>
        <dbReference type="EMBL" id="MEY8244879.1"/>
    </source>
</evidence>
<gene>
    <name evidence="3" type="ORF">AAK873_04485</name>
</gene>
<keyword evidence="4" id="KW-1185">Reference proteome</keyword>
<dbReference type="GO" id="GO:0016787">
    <property type="term" value="F:hydrolase activity"/>
    <property type="evidence" value="ECO:0007669"/>
    <property type="project" value="UniProtKB-KW"/>
</dbReference>
<dbReference type="InterPro" id="IPR050300">
    <property type="entry name" value="GDXG_lipolytic_enzyme"/>
</dbReference>
<dbReference type="Gene3D" id="3.40.50.1820">
    <property type="entry name" value="alpha/beta hydrolase"/>
    <property type="match status" value="1"/>
</dbReference>